<dbReference type="KEGG" id="vg:11763517"/>
<dbReference type="GeneID" id="11763517"/>
<dbReference type="OrthoDB" id="28274at10239"/>
<reference evidence="1 2" key="1">
    <citation type="journal article" date="2010" name="J. Virol.">
        <title>Host range, prevalence, and genetic diversity of adenoviruses in bats.</title>
        <authorList>
            <person name="Li Y."/>
            <person name="Ge X."/>
            <person name="Zhang H."/>
            <person name="Zhou P."/>
            <person name="Zhu Y."/>
            <person name="Zhang Y."/>
            <person name="Yuan J."/>
            <person name="Wang L.F."/>
            <person name="Shi Z."/>
        </authorList>
    </citation>
    <scope>NUCLEOTIDE SEQUENCE [LARGE SCALE GENOMIC DNA]</scope>
    <source>
        <strain evidence="1">TJM</strain>
    </source>
</reference>
<evidence type="ECO:0000313" key="2">
    <source>
        <dbReference type="Proteomes" id="UP000123387"/>
    </source>
</evidence>
<proteinExistence type="predicted"/>
<keyword evidence="2" id="KW-1185">Reference proteome</keyword>
<protein>
    <submittedName>
        <fullName evidence="1">E4 ORFD</fullName>
    </submittedName>
</protein>
<dbReference type="RefSeq" id="YP_005271203.1">
    <property type="nucleotide sequence ID" value="NC_016895.2"/>
</dbReference>
<name>D3X7D4_9ADEN</name>
<dbReference type="Proteomes" id="UP000123387">
    <property type="component" value="Segment"/>
</dbReference>
<evidence type="ECO:0000313" key="1">
    <source>
        <dbReference type="EMBL" id="ADD17123.1"/>
    </source>
</evidence>
<dbReference type="EMBL" id="GU226970">
    <property type="protein sequence ID" value="ADD17123.1"/>
    <property type="molecule type" value="Genomic_DNA"/>
</dbReference>
<sequence length="130" mass="14897">MYYRFALMAAQTRTPCVRGTLTFFEDFVRQITSYVDDPHSFLFEVLSDVTGFHFDNVFIKSTARDKPGITFKFVFHNSEPVDRDSALSRIKALLVSELYAALQADEHLKFDFGGKDLFSVSMSETYSFCS</sequence>
<organism evidence="1 2">
    <name type="scientific">bat adenovirus 3</name>
    <dbReference type="NCBI Taxonomy" id="2758098"/>
    <lineage>
        <taxon>Viruses</taxon>
        <taxon>Varidnaviria</taxon>
        <taxon>Bamfordvirae</taxon>
        <taxon>Preplasmiviricota</taxon>
        <taxon>Polisuviricotina</taxon>
        <taxon>Pharingeaviricetes</taxon>
        <taxon>Rowavirales</taxon>
        <taxon>Adenoviridae</taxon>
        <taxon>Mastadenovirus</taxon>
        <taxon>Mastadenovirus musauriti</taxon>
        <taxon>Bat mastadenovirus A</taxon>
    </lineage>
</organism>
<accession>D3X7D4</accession>